<dbReference type="SUPFAM" id="SSF81383">
    <property type="entry name" value="F-box domain"/>
    <property type="match status" value="1"/>
</dbReference>
<dbReference type="PROSITE" id="PS50181">
    <property type="entry name" value="FBOX"/>
    <property type="match status" value="1"/>
</dbReference>
<dbReference type="Gene3D" id="1.20.1280.50">
    <property type="match status" value="1"/>
</dbReference>
<comment type="caution">
    <text evidence="2">The sequence shown here is derived from an EMBL/GenBank/DDBJ whole genome shotgun (WGS) entry which is preliminary data.</text>
</comment>
<accession>A0A8T0CPJ6</accession>
<proteinExistence type="predicted"/>
<dbReference type="Pfam" id="PF24758">
    <property type="entry name" value="LRR_At5g56370"/>
    <property type="match status" value="1"/>
</dbReference>
<protein>
    <recommendedName>
        <fullName evidence="1">F-box domain-containing protein</fullName>
    </recommendedName>
</protein>
<dbReference type="SMART" id="SM00256">
    <property type="entry name" value="FBOX"/>
    <property type="match status" value="1"/>
</dbReference>
<dbReference type="EMBL" id="MU090520">
    <property type="protein sequence ID" value="KAF7847775.1"/>
    <property type="molecule type" value="Genomic_DNA"/>
</dbReference>
<reference evidence="2" key="1">
    <citation type="submission" date="2020-05" db="EMBL/GenBank/DDBJ databases">
        <title>WGS assembly of Corymbia citriodora subspecies variegata.</title>
        <authorList>
            <person name="Barry K."/>
            <person name="Hundley H."/>
            <person name="Shu S."/>
            <person name="Jenkins J."/>
            <person name="Grimwood J."/>
            <person name="Baten A."/>
        </authorList>
    </citation>
    <scope>NUCLEOTIDE SEQUENCE</scope>
    <source>
        <strain evidence="2">CV2-018</strain>
    </source>
</reference>
<dbReference type="PANTHER" id="PTHR31293:SF12">
    <property type="entry name" value="RNI-LIKE SUPERFAMILY PROTEIN"/>
    <property type="match status" value="1"/>
</dbReference>
<dbReference type="InterPro" id="IPR055411">
    <property type="entry name" value="LRR_FXL15/At3g58940/PEG3-like"/>
</dbReference>
<dbReference type="OrthoDB" id="1710608at2759"/>
<dbReference type="Pfam" id="PF00646">
    <property type="entry name" value="F-box"/>
    <property type="match status" value="1"/>
</dbReference>
<dbReference type="Proteomes" id="UP000806378">
    <property type="component" value="Unassembled WGS sequence"/>
</dbReference>
<dbReference type="PANTHER" id="PTHR31293">
    <property type="entry name" value="RNI-LIKE SUPERFAMILY PROTEIN"/>
    <property type="match status" value="1"/>
</dbReference>
<dbReference type="InterPro" id="IPR036047">
    <property type="entry name" value="F-box-like_dom_sf"/>
</dbReference>
<evidence type="ECO:0000313" key="2">
    <source>
        <dbReference type="EMBL" id="KAF7847775.1"/>
    </source>
</evidence>
<feature type="domain" description="F-box" evidence="1">
    <location>
        <begin position="18"/>
        <end position="52"/>
    </location>
</feature>
<organism evidence="2 3">
    <name type="scientific">Corymbia citriodora subsp. variegata</name>
    <dbReference type="NCBI Taxonomy" id="360336"/>
    <lineage>
        <taxon>Eukaryota</taxon>
        <taxon>Viridiplantae</taxon>
        <taxon>Streptophyta</taxon>
        <taxon>Embryophyta</taxon>
        <taxon>Tracheophyta</taxon>
        <taxon>Spermatophyta</taxon>
        <taxon>Magnoliopsida</taxon>
        <taxon>eudicotyledons</taxon>
        <taxon>Gunneridae</taxon>
        <taxon>Pentapetalae</taxon>
        <taxon>rosids</taxon>
        <taxon>malvids</taxon>
        <taxon>Myrtales</taxon>
        <taxon>Myrtaceae</taxon>
        <taxon>Myrtoideae</taxon>
        <taxon>Eucalypteae</taxon>
        <taxon>Corymbia</taxon>
    </lineage>
</organism>
<dbReference type="CDD" id="cd22160">
    <property type="entry name" value="F-box_AtFBL13-like"/>
    <property type="match status" value="1"/>
</dbReference>
<dbReference type="InterPro" id="IPR032675">
    <property type="entry name" value="LRR_dom_sf"/>
</dbReference>
<dbReference type="InterPro" id="IPR055294">
    <property type="entry name" value="FBL60-like"/>
</dbReference>
<evidence type="ECO:0000313" key="3">
    <source>
        <dbReference type="Proteomes" id="UP000806378"/>
    </source>
</evidence>
<gene>
    <name evidence="2" type="ORF">BT93_L2583</name>
</gene>
<dbReference type="SUPFAM" id="SSF52047">
    <property type="entry name" value="RNI-like"/>
    <property type="match status" value="1"/>
</dbReference>
<dbReference type="Gene3D" id="3.80.10.10">
    <property type="entry name" value="Ribonuclease Inhibitor"/>
    <property type="match status" value="1"/>
</dbReference>
<dbReference type="InterPro" id="IPR053781">
    <property type="entry name" value="F-box_AtFBL13-like"/>
</dbReference>
<name>A0A8T0CPJ6_CORYI</name>
<dbReference type="InterPro" id="IPR001810">
    <property type="entry name" value="F-box_dom"/>
</dbReference>
<sequence>MAGKRRRLIPPPEAAEEVDHISHLPDAIIHHIFSFLPFKDVVKTSLLCKQWRFFWTSTPYIDISLPSKGVVPSISRALNLCTATKIEKFHVDATMSDLYTNTELDQWLRFAMARKVEDVSLAFGHCYHFVPRILCKCKSLVSLRVSRCCFSREITIRWPALKKLCLEENFMDEDGIMKIWSGCRVLESLTLRYIIARNLRIESTSLRELVIDGLYISSLDISAPNLLSLGFSSRLVVKDFRLNGVSSLAAATCLTFLTS</sequence>
<dbReference type="Gramene" id="rna-gnl|WGS:JABURB|Cocit.L2583.1">
    <property type="protein sequence ID" value="cds-KAF7847775.1"/>
    <property type="gene ID" value="gene-BT93_L2583"/>
</dbReference>
<evidence type="ECO:0000259" key="1">
    <source>
        <dbReference type="PROSITE" id="PS50181"/>
    </source>
</evidence>
<keyword evidence="3" id="KW-1185">Reference proteome</keyword>
<dbReference type="AlphaFoldDB" id="A0A8T0CPJ6"/>